<organism evidence="5 6">
    <name type="scientific">Fluctibacter corallii</name>
    <dbReference type="NCBI Taxonomy" id="2984329"/>
    <lineage>
        <taxon>Bacteria</taxon>
        <taxon>Pseudomonadati</taxon>
        <taxon>Pseudomonadota</taxon>
        <taxon>Gammaproteobacteria</taxon>
        <taxon>Alteromonadales</taxon>
        <taxon>Alteromonadaceae</taxon>
        <taxon>Fluctibacter</taxon>
    </lineage>
</organism>
<keyword evidence="6" id="KW-1185">Reference proteome</keyword>
<dbReference type="Gene3D" id="1.10.287.130">
    <property type="match status" value="1"/>
</dbReference>
<keyword evidence="5" id="KW-0418">Kinase</keyword>
<dbReference type="InterPro" id="IPR005467">
    <property type="entry name" value="His_kinase_dom"/>
</dbReference>
<sequence length="480" mass="53844">MSTGKLNQHSTESERELSYHQFLLESGRGDALELIFEGKSKQTVLDKLIQSIESIFTSWHFCVMAIAPDKQSLVPLSAPHVAEDYLRTASNIDISANAGACGEAAFHRNPVYIANLSAHAAWANVNTPLPYETHWAYPIISPDNTLVGTLAILNNEQREPTPQEHALFTYETRTIAMIIERFNNVHRLKKLNAELEQRVNERTAELLESNQLLEKALLQRNTAQTQLIEKEFEVSLHSMLTSLTHEMNTPIGVSVTANSHLQSRVKDINSAFSKGTLSKSLLEQFMSEARESTDIVDRNLGRAAKLITTFKQLSFDQYSDETRPILLVSFVDELLLSINTKLHTHPFTLCIDIDSTLCIETKPAALGQLLFNLILNAIQHGFTPPQQGHIWIRARQERNTLVLSVKDDGCGMNEDTINRMYKPFFTLARQEAGLGLGLHICYNIVSKVLKGEIECISEPNKGAEFLITLPLLSGKKRIPF</sequence>
<dbReference type="InterPro" id="IPR004358">
    <property type="entry name" value="Sig_transdc_His_kin-like_C"/>
</dbReference>
<dbReference type="Pfam" id="PF02518">
    <property type="entry name" value="HATPase_c"/>
    <property type="match status" value="1"/>
</dbReference>
<feature type="coiled-coil region" evidence="3">
    <location>
        <begin position="185"/>
        <end position="212"/>
    </location>
</feature>
<dbReference type="Gene3D" id="3.30.450.40">
    <property type="match status" value="1"/>
</dbReference>
<accession>A0ABT3A4F6</accession>
<evidence type="ECO:0000313" key="5">
    <source>
        <dbReference type="EMBL" id="MCV2883483.1"/>
    </source>
</evidence>
<name>A0ABT3A4F6_9ALTE</name>
<dbReference type="PANTHER" id="PTHR43065">
    <property type="entry name" value="SENSOR HISTIDINE KINASE"/>
    <property type="match status" value="1"/>
</dbReference>
<gene>
    <name evidence="5" type="ORF">OE749_02070</name>
</gene>
<evidence type="ECO:0000259" key="4">
    <source>
        <dbReference type="PROSITE" id="PS50109"/>
    </source>
</evidence>
<dbReference type="Pfam" id="PF13185">
    <property type="entry name" value="GAF_2"/>
    <property type="match status" value="1"/>
</dbReference>
<proteinExistence type="predicted"/>
<dbReference type="PROSITE" id="PS50109">
    <property type="entry name" value="HIS_KIN"/>
    <property type="match status" value="1"/>
</dbReference>
<dbReference type="Proteomes" id="UP001652504">
    <property type="component" value="Unassembled WGS sequence"/>
</dbReference>
<dbReference type="SUPFAM" id="SSF55874">
    <property type="entry name" value="ATPase domain of HSP90 chaperone/DNA topoisomerase II/histidine kinase"/>
    <property type="match status" value="1"/>
</dbReference>
<keyword evidence="3" id="KW-0175">Coiled coil</keyword>
<evidence type="ECO:0000256" key="3">
    <source>
        <dbReference type="SAM" id="Coils"/>
    </source>
</evidence>
<comment type="catalytic activity">
    <reaction evidence="1">
        <text>ATP + protein L-histidine = ADP + protein N-phospho-L-histidine.</text>
        <dbReference type="EC" id="2.7.13.3"/>
    </reaction>
</comment>
<evidence type="ECO:0000256" key="1">
    <source>
        <dbReference type="ARBA" id="ARBA00000085"/>
    </source>
</evidence>
<dbReference type="PANTHER" id="PTHR43065:SF47">
    <property type="match status" value="1"/>
</dbReference>
<dbReference type="InterPro" id="IPR003594">
    <property type="entry name" value="HATPase_dom"/>
</dbReference>
<protein>
    <recommendedName>
        <fullName evidence="2">histidine kinase</fullName>
        <ecNumber evidence="2">2.7.13.3</ecNumber>
    </recommendedName>
</protein>
<reference evidence="5 6" key="1">
    <citation type="submission" date="2022-10" db="EMBL/GenBank/DDBJ databases">
        <title>Aestuariibacter sp. AA17 isolated from Montipora capitata coral fragment.</title>
        <authorList>
            <person name="Emsley S.A."/>
            <person name="Pfannmuller K.M."/>
            <person name="Loughran R.M."/>
            <person name="Shlafstein M."/>
            <person name="Papke E."/>
            <person name="Saw J.H."/>
            <person name="Ushijima B."/>
            <person name="Videau P."/>
        </authorList>
    </citation>
    <scope>NUCLEOTIDE SEQUENCE [LARGE SCALE GENOMIC DNA]</scope>
    <source>
        <strain evidence="5 6">AA17</strain>
    </source>
</reference>
<dbReference type="InterPro" id="IPR003018">
    <property type="entry name" value="GAF"/>
</dbReference>
<dbReference type="SUPFAM" id="SSF55781">
    <property type="entry name" value="GAF domain-like"/>
    <property type="match status" value="1"/>
</dbReference>
<evidence type="ECO:0000256" key="2">
    <source>
        <dbReference type="ARBA" id="ARBA00012438"/>
    </source>
</evidence>
<dbReference type="RefSeq" id="WP_263710681.1">
    <property type="nucleotide sequence ID" value="NZ_JAOWKX010000001.1"/>
</dbReference>
<evidence type="ECO:0000313" key="6">
    <source>
        <dbReference type="Proteomes" id="UP001652504"/>
    </source>
</evidence>
<dbReference type="EMBL" id="JAOWKX010000001">
    <property type="protein sequence ID" value="MCV2883483.1"/>
    <property type="molecule type" value="Genomic_DNA"/>
</dbReference>
<dbReference type="CDD" id="cd00075">
    <property type="entry name" value="HATPase"/>
    <property type="match status" value="1"/>
</dbReference>
<dbReference type="PRINTS" id="PR00344">
    <property type="entry name" value="BCTRLSENSOR"/>
</dbReference>
<dbReference type="EC" id="2.7.13.3" evidence="2"/>
<dbReference type="SMART" id="SM00387">
    <property type="entry name" value="HATPase_c"/>
    <property type="match status" value="1"/>
</dbReference>
<comment type="caution">
    <text evidence="5">The sequence shown here is derived from an EMBL/GenBank/DDBJ whole genome shotgun (WGS) entry which is preliminary data.</text>
</comment>
<dbReference type="InterPro" id="IPR036890">
    <property type="entry name" value="HATPase_C_sf"/>
</dbReference>
<dbReference type="GO" id="GO:0016301">
    <property type="term" value="F:kinase activity"/>
    <property type="evidence" value="ECO:0007669"/>
    <property type="project" value="UniProtKB-KW"/>
</dbReference>
<feature type="domain" description="Histidine kinase" evidence="4">
    <location>
        <begin position="242"/>
        <end position="473"/>
    </location>
</feature>
<dbReference type="InterPro" id="IPR029016">
    <property type="entry name" value="GAF-like_dom_sf"/>
</dbReference>
<keyword evidence="5" id="KW-0808">Transferase</keyword>
<dbReference type="Gene3D" id="3.30.565.10">
    <property type="entry name" value="Histidine kinase-like ATPase, C-terminal domain"/>
    <property type="match status" value="1"/>
</dbReference>